<organism evidence="6 7">
    <name type="scientific">Anaerovirgula multivorans</name>
    <dbReference type="NCBI Taxonomy" id="312168"/>
    <lineage>
        <taxon>Bacteria</taxon>
        <taxon>Bacillati</taxon>
        <taxon>Bacillota</taxon>
        <taxon>Clostridia</taxon>
        <taxon>Peptostreptococcales</taxon>
        <taxon>Natronincolaceae</taxon>
        <taxon>Anaerovirgula</taxon>
    </lineage>
</organism>
<dbReference type="InterPro" id="IPR001647">
    <property type="entry name" value="HTH_TetR"/>
</dbReference>
<dbReference type="EMBL" id="FZOJ01000026">
    <property type="protein sequence ID" value="SNS90423.1"/>
    <property type="molecule type" value="Genomic_DNA"/>
</dbReference>
<accession>A0A239IBI3</accession>
<evidence type="ECO:0000256" key="2">
    <source>
        <dbReference type="ARBA" id="ARBA00023125"/>
    </source>
</evidence>
<protein>
    <submittedName>
        <fullName evidence="6">Transcriptional regulator, TetR family</fullName>
    </submittedName>
</protein>
<feature type="domain" description="HTH tetR-type" evidence="5">
    <location>
        <begin position="6"/>
        <end position="66"/>
    </location>
</feature>
<feature type="DNA-binding region" description="H-T-H motif" evidence="4">
    <location>
        <begin position="29"/>
        <end position="48"/>
    </location>
</feature>
<keyword evidence="2 4" id="KW-0238">DNA-binding</keyword>
<dbReference type="SUPFAM" id="SSF46689">
    <property type="entry name" value="Homeodomain-like"/>
    <property type="match status" value="1"/>
</dbReference>
<dbReference type="PRINTS" id="PR00455">
    <property type="entry name" value="HTHTETR"/>
</dbReference>
<dbReference type="GO" id="GO:0003677">
    <property type="term" value="F:DNA binding"/>
    <property type="evidence" value="ECO:0007669"/>
    <property type="project" value="UniProtKB-UniRule"/>
</dbReference>
<dbReference type="Gene3D" id="1.10.357.10">
    <property type="entry name" value="Tetracycline Repressor, domain 2"/>
    <property type="match status" value="1"/>
</dbReference>
<reference evidence="6 7" key="1">
    <citation type="submission" date="2017-06" db="EMBL/GenBank/DDBJ databases">
        <authorList>
            <person name="Kim H.J."/>
            <person name="Triplett B.A."/>
        </authorList>
    </citation>
    <scope>NUCLEOTIDE SEQUENCE [LARGE SCALE GENOMIC DNA]</scope>
    <source>
        <strain evidence="6 7">SCA</strain>
    </source>
</reference>
<dbReference type="Gene3D" id="1.10.10.60">
    <property type="entry name" value="Homeodomain-like"/>
    <property type="match status" value="1"/>
</dbReference>
<gene>
    <name evidence="6" type="ORF">SAMN05446037_102656</name>
</gene>
<dbReference type="RefSeq" id="WP_089284530.1">
    <property type="nucleotide sequence ID" value="NZ_FZOJ01000026.1"/>
</dbReference>
<dbReference type="OrthoDB" id="9780824at2"/>
<sequence>MATKGHKTKQFIIENSINLFSEKGYTAVTMKDICERCQMSRGGVYRYFSSTKEIFIEMLDSDLKINRSVVEENIQKKVPAERIIDAYFRQEIESIFSDNNGLYFAIHEFAFAEPDQRESLNQRVKDSVNILKMILKHGQENQEFKEFDREAVATHIIYFMDSLKTSSSIVIMSKDMLTKQINLLKELII</sequence>
<dbReference type="InterPro" id="IPR009057">
    <property type="entry name" value="Homeodomain-like_sf"/>
</dbReference>
<dbReference type="Pfam" id="PF00440">
    <property type="entry name" value="TetR_N"/>
    <property type="match status" value="1"/>
</dbReference>
<evidence type="ECO:0000256" key="1">
    <source>
        <dbReference type="ARBA" id="ARBA00023015"/>
    </source>
</evidence>
<dbReference type="SUPFAM" id="SSF48498">
    <property type="entry name" value="Tetracyclin repressor-like, C-terminal domain"/>
    <property type="match status" value="1"/>
</dbReference>
<evidence type="ECO:0000256" key="4">
    <source>
        <dbReference type="PROSITE-ProRule" id="PRU00335"/>
    </source>
</evidence>
<dbReference type="PANTHER" id="PTHR47506">
    <property type="entry name" value="TRANSCRIPTIONAL REGULATORY PROTEIN"/>
    <property type="match status" value="1"/>
</dbReference>
<keyword evidence="1" id="KW-0805">Transcription regulation</keyword>
<dbReference type="AlphaFoldDB" id="A0A239IBI3"/>
<keyword evidence="7" id="KW-1185">Reference proteome</keyword>
<evidence type="ECO:0000313" key="7">
    <source>
        <dbReference type="Proteomes" id="UP000198304"/>
    </source>
</evidence>
<evidence type="ECO:0000259" key="5">
    <source>
        <dbReference type="PROSITE" id="PS50977"/>
    </source>
</evidence>
<evidence type="ECO:0000256" key="3">
    <source>
        <dbReference type="ARBA" id="ARBA00023163"/>
    </source>
</evidence>
<keyword evidence="3" id="KW-0804">Transcription</keyword>
<dbReference type="PANTHER" id="PTHR47506:SF6">
    <property type="entry name" value="HTH-TYPE TRANSCRIPTIONAL REPRESSOR NEMR"/>
    <property type="match status" value="1"/>
</dbReference>
<dbReference type="Proteomes" id="UP000198304">
    <property type="component" value="Unassembled WGS sequence"/>
</dbReference>
<evidence type="ECO:0000313" key="6">
    <source>
        <dbReference type="EMBL" id="SNS90423.1"/>
    </source>
</evidence>
<name>A0A239IBI3_9FIRM</name>
<dbReference type="PROSITE" id="PS50977">
    <property type="entry name" value="HTH_TETR_2"/>
    <property type="match status" value="1"/>
</dbReference>
<dbReference type="InterPro" id="IPR036271">
    <property type="entry name" value="Tet_transcr_reg_TetR-rel_C_sf"/>
</dbReference>
<proteinExistence type="predicted"/>